<dbReference type="InterPro" id="IPR036278">
    <property type="entry name" value="Sialidase_sf"/>
</dbReference>
<name>A0A7L2AR67_9GRUI</name>
<evidence type="ECO:0000313" key="9">
    <source>
        <dbReference type="Proteomes" id="UP000590868"/>
    </source>
</evidence>
<evidence type="ECO:0000259" key="7">
    <source>
        <dbReference type="Pfam" id="PF13088"/>
    </source>
</evidence>
<evidence type="ECO:0000256" key="5">
    <source>
        <dbReference type="ARBA" id="ARBA00023277"/>
    </source>
</evidence>
<reference evidence="8 9" key="1">
    <citation type="submission" date="2019-09" db="EMBL/GenBank/DDBJ databases">
        <title>Bird 10,000 Genomes (B10K) Project - Family phase.</title>
        <authorList>
            <person name="Zhang G."/>
        </authorList>
    </citation>
    <scope>NUCLEOTIDE SEQUENCE [LARGE SCALE GENOMIC DNA]</scope>
    <source>
        <strain evidence="8">B10K-DU-001-55</strain>
        <tissue evidence="8">Muscle</tissue>
    </source>
</reference>
<keyword evidence="5" id="KW-0119">Carbohydrate metabolism</keyword>
<dbReference type="GO" id="GO:0006689">
    <property type="term" value="P:ganglioside catabolic process"/>
    <property type="evidence" value="ECO:0007669"/>
    <property type="project" value="TreeGrafter"/>
</dbReference>
<evidence type="ECO:0000256" key="1">
    <source>
        <dbReference type="ARBA" id="ARBA00000427"/>
    </source>
</evidence>
<organism evidence="8 9">
    <name type="scientific">Heliornis fulica</name>
    <name type="common">sungrebe</name>
    <dbReference type="NCBI Taxonomy" id="54369"/>
    <lineage>
        <taxon>Eukaryota</taxon>
        <taxon>Metazoa</taxon>
        <taxon>Chordata</taxon>
        <taxon>Craniata</taxon>
        <taxon>Vertebrata</taxon>
        <taxon>Euteleostomi</taxon>
        <taxon>Archelosauria</taxon>
        <taxon>Archosauria</taxon>
        <taxon>Dinosauria</taxon>
        <taxon>Saurischia</taxon>
        <taxon>Theropoda</taxon>
        <taxon>Coelurosauria</taxon>
        <taxon>Aves</taxon>
        <taxon>Neognathae</taxon>
        <taxon>Neoaves</taxon>
        <taxon>Gruiformes</taxon>
        <taxon>Heliornithidae</taxon>
        <taxon>Heliornis</taxon>
    </lineage>
</organism>
<protein>
    <recommendedName>
        <fullName evidence="3">exo-alpha-sialidase</fullName>
        <ecNumber evidence="3">3.2.1.18</ecNumber>
    </recommendedName>
</protein>
<accession>A0A7L2AR67</accession>
<sequence>IPQETLFRQTSGGVTYRIPALLYIPPSGTFLAFSEKRSSLRDEEAEYLVLRRGHRHGSTVQWDPVEELPALALPGRRTMNPCPLYDATTATVFLFCICVERGETERCQIWSGCSAARLCYSTSADGGHRWSPLRDVTDEAIGPDLTHWATFAVGPGHGIQLASGRLVVPAYAYYVHARLCGLVPLRCCTRQHALVFYSDDGGRSWRKGAMLAGVPTGECQVAEIRPNPSHKPLLYCNARAAARGCRVVAFSSDLGSHFQCPAPCSALGETPQGCQGSVVSFAAPEGAGGEPTWLLYSHPTNRWKRSDLGIYLNPSPTDREGWWHPWVLNPGPSGYSDLAVCPGGFFGCLFERGATGTCEEITFCLFTL</sequence>
<evidence type="ECO:0000256" key="3">
    <source>
        <dbReference type="ARBA" id="ARBA00012733"/>
    </source>
</evidence>
<dbReference type="Proteomes" id="UP000590868">
    <property type="component" value="Unassembled WGS sequence"/>
</dbReference>
<keyword evidence="9" id="KW-1185">Reference proteome</keyword>
<dbReference type="OrthoDB" id="2739686at2759"/>
<dbReference type="SUPFAM" id="SSF50939">
    <property type="entry name" value="Sialidases"/>
    <property type="match status" value="1"/>
</dbReference>
<feature type="non-terminal residue" evidence="8">
    <location>
        <position position="368"/>
    </location>
</feature>
<keyword evidence="4" id="KW-0442">Lipid degradation</keyword>
<dbReference type="Pfam" id="PF13088">
    <property type="entry name" value="BNR_2"/>
    <property type="match status" value="1"/>
</dbReference>
<keyword evidence="6" id="KW-0326">Glycosidase</keyword>
<dbReference type="Gene3D" id="2.120.10.10">
    <property type="match status" value="1"/>
</dbReference>
<dbReference type="GO" id="GO:0005737">
    <property type="term" value="C:cytoplasm"/>
    <property type="evidence" value="ECO:0007669"/>
    <property type="project" value="TreeGrafter"/>
</dbReference>
<dbReference type="InterPro" id="IPR026856">
    <property type="entry name" value="Sialidase_fam"/>
</dbReference>
<comment type="caution">
    <text evidence="8">The sequence shown here is derived from an EMBL/GenBank/DDBJ whole genome shotgun (WGS) entry which is preliminary data.</text>
</comment>
<dbReference type="EMBL" id="VXBZ01006186">
    <property type="protein sequence ID" value="NXP49585.1"/>
    <property type="molecule type" value="Genomic_DNA"/>
</dbReference>
<dbReference type="PANTHER" id="PTHR10628:SF23">
    <property type="entry name" value="SIALIDASE-3"/>
    <property type="match status" value="1"/>
</dbReference>
<dbReference type="InterPro" id="IPR011040">
    <property type="entry name" value="Sialidase"/>
</dbReference>
<evidence type="ECO:0000256" key="6">
    <source>
        <dbReference type="ARBA" id="ARBA00023295"/>
    </source>
</evidence>
<keyword evidence="6" id="KW-0378">Hydrolase</keyword>
<dbReference type="GO" id="GO:0009313">
    <property type="term" value="P:oligosaccharide catabolic process"/>
    <property type="evidence" value="ECO:0007669"/>
    <property type="project" value="TreeGrafter"/>
</dbReference>
<keyword evidence="4" id="KW-0443">Lipid metabolism</keyword>
<dbReference type="PANTHER" id="PTHR10628">
    <property type="entry name" value="SIALIDASE"/>
    <property type="match status" value="1"/>
</dbReference>
<gene>
    <name evidence="8" type="primary">Neu3_0</name>
    <name evidence="8" type="ORF">HELFUL_R09778</name>
</gene>
<comment type="catalytic activity">
    <reaction evidence="1">
        <text>Hydrolysis of alpha-(2-&gt;3)-, alpha-(2-&gt;6)-, alpha-(2-&gt;8)- glycosidic linkages of terminal sialic acid residues in oligosaccharides, glycoproteins, glycolipids, colominic acid and synthetic substrates.</text>
        <dbReference type="EC" id="3.2.1.18"/>
    </reaction>
</comment>
<evidence type="ECO:0000256" key="2">
    <source>
        <dbReference type="ARBA" id="ARBA00009348"/>
    </source>
</evidence>
<dbReference type="CDD" id="cd15482">
    <property type="entry name" value="Sialidase_non-viral"/>
    <property type="match status" value="1"/>
</dbReference>
<dbReference type="EC" id="3.2.1.18" evidence="3"/>
<feature type="domain" description="Sialidase" evidence="7">
    <location>
        <begin position="30"/>
        <end position="347"/>
    </location>
</feature>
<feature type="non-terminal residue" evidence="8">
    <location>
        <position position="1"/>
    </location>
</feature>
<evidence type="ECO:0000313" key="8">
    <source>
        <dbReference type="EMBL" id="NXP49585.1"/>
    </source>
</evidence>
<proteinExistence type="inferred from homology"/>
<dbReference type="AlphaFoldDB" id="A0A7L2AR67"/>
<dbReference type="GO" id="GO:0004308">
    <property type="term" value="F:exo-alpha-sialidase activity"/>
    <property type="evidence" value="ECO:0007669"/>
    <property type="project" value="UniProtKB-EC"/>
</dbReference>
<comment type="similarity">
    <text evidence="2">Belongs to the glycosyl hydrolase 33 family.</text>
</comment>
<dbReference type="GO" id="GO:0016020">
    <property type="term" value="C:membrane"/>
    <property type="evidence" value="ECO:0007669"/>
    <property type="project" value="TreeGrafter"/>
</dbReference>
<evidence type="ECO:0000256" key="4">
    <source>
        <dbReference type="ARBA" id="ARBA00022963"/>
    </source>
</evidence>